<dbReference type="GO" id="GO:0006508">
    <property type="term" value="P:proteolysis"/>
    <property type="evidence" value="ECO:0007669"/>
    <property type="project" value="InterPro"/>
</dbReference>
<dbReference type="SMART" id="SM00631">
    <property type="entry name" value="Zn_pept"/>
    <property type="match status" value="1"/>
</dbReference>
<dbReference type="GO" id="GO:0004181">
    <property type="term" value="F:metallocarboxypeptidase activity"/>
    <property type="evidence" value="ECO:0007669"/>
    <property type="project" value="InterPro"/>
</dbReference>
<evidence type="ECO:0000313" key="6">
    <source>
        <dbReference type="EMBL" id="TXK64370.1"/>
    </source>
</evidence>
<evidence type="ECO:0000313" key="7">
    <source>
        <dbReference type="Proteomes" id="UP000321248"/>
    </source>
</evidence>
<dbReference type="PROSITE" id="PS52035">
    <property type="entry name" value="PEPTIDASE_M14"/>
    <property type="match status" value="1"/>
</dbReference>
<dbReference type="GO" id="GO:0008270">
    <property type="term" value="F:zinc ion binding"/>
    <property type="evidence" value="ECO:0007669"/>
    <property type="project" value="InterPro"/>
</dbReference>
<dbReference type="SUPFAM" id="SSF53187">
    <property type="entry name" value="Zn-dependent exopeptidases"/>
    <property type="match status" value="1"/>
</dbReference>
<feature type="chain" id="PRO_5022713079" evidence="4">
    <location>
        <begin position="19"/>
        <end position="596"/>
    </location>
</feature>
<evidence type="ECO:0000256" key="2">
    <source>
        <dbReference type="ARBA" id="ARBA00005988"/>
    </source>
</evidence>
<dbReference type="Gene3D" id="3.40.630.10">
    <property type="entry name" value="Zn peptidases"/>
    <property type="match status" value="1"/>
</dbReference>
<feature type="domain" description="Peptidase M14" evidence="5">
    <location>
        <begin position="38"/>
        <end position="320"/>
    </location>
</feature>
<organism evidence="6 7">
    <name type="scientific">Alkalisalibacterium limincola</name>
    <dbReference type="NCBI Taxonomy" id="2699169"/>
    <lineage>
        <taxon>Bacteria</taxon>
        <taxon>Pseudomonadati</taxon>
        <taxon>Pseudomonadota</taxon>
        <taxon>Gammaproteobacteria</taxon>
        <taxon>Lysobacterales</taxon>
        <taxon>Lysobacteraceae</taxon>
        <taxon>Alkalisalibacterium</taxon>
    </lineage>
</organism>
<feature type="signal peptide" evidence="4">
    <location>
        <begin position="1"/>
        <end position="18"/>
    </location>
</feature>
<accession>A0A5C8KVM7</accession>
<comment type="cofactor">
    <cofactor evidence="1">
        <name>Zn(2+)</name>
        <dbReference type="ChEBI" id="CHEBI:29105"/>
    </cofactor>
</comment>
<dbReference type="RefSeq" id="WP_147891182.1">
    <property type="nucleotide sequence ID" value="NZ_VRTS01000003.1"/>
</dbReference>
<dbReference type="PANTHER" id="PTHR11705">
    <property type="entry name" value="PROTEASE FAMILY M14 CARBOXYPEPTIDASE A,B"/>
    <property type="match status" value="1"/>
</dbReference>
<dbReference type="Pfam" id="PF00246">
    <property type="entry name" value="Peptidase_M14"/>
    <property type="match status" value="1"/>
</dbReference>
<protein>
    <submittedName>
        <fullName evidence="6">Peptidase M14</fullName>
    </submittedName>
</protein>
<gene>
    <name evidence="6" type="ORF">FU658_05585</name>
</gene>
<dbReference type="AlphaFoldDB" id="A0A5C8KVM7"/>
<evidence type="ECO:0000259" key="5">
    <source>
        <dbReference type="PROSITE" id="PS52035"/>
    </source>
</evidence>
<dbReference type="OrthoDB" id="9767214at2"/>
<dbReference type="Proteomes" id="UP000321248">
    <property type="component" value="Unassembled WGS sequence"/>
</dbReference>
<dbReference type="GO" id="GO:0005615">
    <property type="term" value="C:extracellular space"/>
    <property type="evidence" value="ECO:0007669"/>
    <property type="project" value="TreeGrafter"/>
</dbReference>
<comment type="similarity">
    <text evidence="2 3">Belongs to the peptidase M14 family.</text>
</comment>
<evidence type="ECO:0000256" key="3">
    <source>
        <dbReference type="PROSITE-ProRule" id="PRU01379"/>
    </source>
</evidence>
<sequence length="596" mass="66855">MLNPILLALALASAPATATIDPVPTAWQTPAEASDYTRTPRLDETLEWFEHLARISPLVHVDSFGTSPQGRTMPLVIVATGSEFDAETARDSGKEVVLIQAAIHAGENEGKDALMALVRDIAVHGRHHDLLEHVVLVLLPVFNVDGHERFSPYGRINQNGPEEMGWRVTANNLNLNRDFAKADTPEMQAWLRLWNAWRPDLLVDMHNTNGADYQYALTWAFERAGNLHPAVAAWQEDRFNGRIAPAMAAQGWPLFTYVMMTDRDDIRAGLLEWASSPRYSTGFAAVENRAGLLLETHMLKDFRTRTQVNEAMLLELLKALAHEPGSLREAVRRADAETVARAGRADAALDVAFRTTDETRDVEFLGYEYTTRESELSGGTWVTYDQDSPRTFRIPMRDRFEVTRRVALPAAYLVPAEWSAVIERLEFHDIAIERIASGGEVEAGVYRFQDVTFSPRPVEGRQVVTGFNAALAVERRQVPAGSVLVRLDQPKANTAVHLLEPEAPDSLLYWGLFNAIFEDKEYTEPRVMEAMAREMLAADPALRAEFEQRREDPEFAGDPRAILRFFYQRTPFFDDALNRYPVLRLDAAAAASLTGE</sequence>
<name>A0A5C8KVM7_9GAMM</name>
<evidence type="ECO:0000256" key="1">
    <source>
        <dbReference type="ARBA" id="ARBA00001947"/>
    </source>
</evidence>
<keyword evidence="4" id="KW-0732">Signal</keyword>
<dbReference type="InterPro" id="IPR000834">
    <property type="entry name" value="Peptidase_M14"/>
</dbReference>
<evidence type="ECO:0000256" key="4">
    <source>
        <dbReference type="SAM" id="SignalP"/>
    </source>
</evidence>
<dbReference type="EMBL" id="VRTS01000003">
    <property type="protein sequence ID" value="TXK64370.1"/>
    <property type="molecule type" value="Genomic_DNA"/>
</dbReference>
<keyword evidence="7" id="KW-1185">Reference proteome</keyword>
<reference evidence="6 7" key="1">
    <citation type="submission" date="2019-08" db="EMBL/GenBank/DDBJ databases">
        <authorList>
            <person name="Karlyshev A.V."/>
        </authorList>
    </citation>
    <scope>NUCLEOTIDE SEQUENCE [LARGE SCALE GENOMIC DNA]</scope>
    <source>
        <strain evidence="6 7">Alg18-2.2</strain>
    </source>
</reference>
<comment type="caution">
    <text evidence="6">The sequence shown here is derived from an EMBL/GenBank/DDBJ whole genome shotgun (WGS) entry which is preliminary data.</text>
</comment>
<comment type="caution">
    <text evidence="3">Lacks conserved residue(s) required for the propagation of feature annotation.</text>
</comment>
<dbReference type="PANTHER" id="PTHR11705:SF145">
    <property type="entry name" value="PEPTIDASE M14 CARBOXYPEPTIDASE A DOMAIN-CONTAINING PROTEIN"/>
    <property type="match status" value="1"/>
</dbReference>
<proteinExistence type="inferred from homology"/>